<name>A0A699XCB8_TANCI</name>
<feature type="non-terminal residue" evidence="2">
    <location>
        <position position="1"/>
    </location>
</feature>
<comment type="caution">
    <text evidence="2">The sequence shown here is derived from an EMBL/GenBank/DDBJ whole genome shotgun (WGS) entry which is preliminary data.</text>
</comment>
<feature type="region of interest" description="Disordered" evidence="1">
    <location>
        <begin position="33"/>
        <end position="78"/>
    </location>
</feature>
<feature type="compositionally biased region" description="Basic and acidic residues" evidence="1">
    <location>
        <begin position="12"/>
        <end position="21"/>
    </location>
</feature>
<gene>
    <name evidence="2" type="ORF">Tci_927475</name>
</gene>
<proteinExistence type="predicted"/>
<accession>A0A699XCB8</accession>
<evidence type="ECO:0000256" key="1">
    <source>
        <dbReference type="SAM" id="MobiDB-lite"/>
    </source>
</evidence>
<sequence>TRFQIQQTAMAKLRETDRERQVQLTEPLRVVRDMRREMSDMQKELISQREQLRRERQPGPDARFPDHQEVTGDTESHP</sequence>
<reference evidence="2" key="1">
    <citation type="journal article" date="2019" name="Sci. Rep.">
        <title>Draft genome of Tanacetum cinerariifolium, the natural source of mosquito coil.</title>
        <authorList>
            <person name="Yamashiro T."/>
            <person name="Shiraishi A."/>
            <person name="Satake H."/>
            <person name="Nakayama K."/>
        </authorList>
    </citation>
    <scope>NUCLEOTIDE SEQUENCE</scope>
</reference>
<feature type="region of interest" description="Disordered" evidence="1">
    <location>
        <begin position="1"/>
        <end position="21"/>
    </location>
</feature>
<protein>
    <submittedName>
        <fullName evidence="2">Uncharacterized protein</fullName>
    </submittedName>
</protein>
<dbReference type="EMBL" id="BKCJ011818833">
    <property type="protein sequence ID" value="GFD55506.1"/>
    <property type="molecule type" value="Genomic_DNA"/>
</dbReference>
<dbReference type="AlphaFoldDB" id="A0A699XCB8"/>
<organism evidence="2">
    <name type="scientific">Tanacetum cinerariifolium</name>
    <name type="common">Dalmatian daisy</name>
    <name type="synonym">Chrysanthemum cinerariifolium</name>
    <dbReference type="NCBI Taxonomy" id="118510"/>
    <lineage>
        <taxon>Eukaryota</taxon>
        <taxon>Viridiplantae</taxon>
        <taxon>Streptophyta</taxon>
        <taxon>Embryophyta</taxon>
        <taxon>Tracheophyta</taxon>
        <taxon>Spermatophyta</taxon>
        <taxon>Magnoliopsida</taxon>
        <taxon>eudicotyledons</taxon>
        <taxon>Gunneridae</taxon>
        <taxon>Pentapetalae</taxon>
        <taxon>asterids</taxon>
        <taxon>campanulids</taxon>
        <taxon>Asterales</taxon>
        <taxon>Asteraceae</taxon>
        <taxon>Asteroideae</taxon>
        <taxon>Anthemideae</taxon>
        <taxon>Anthemidinae</taxon>
        <taxon>Tanacetum</taxon>
    </lineage>
</organism>
<evidence type="ECO:0000313" key="2">
    <source>
        <dbReference type="EMBL" id="GFD55506.1"/>
    </source>
</evidence>